<dbReference type="Gene3D" id="3.30.1310.10">
    <property type="entry name" value="Nucleoid-associated protein YbaB-like domain"/>
    <property type="match status" value="1"/>
</dbReference>
<evidence type="ECO:0000313" key="2">
    <source>
        <dbReference type="Proteomes" id="UP001206128"/>
    </source>
</evidence>
<dbReference type="EMBL" id="JAMTCK010000001">
    <property type="protein sequence ID" value="MCP2163242.1"/>
    <property type="molecule type" value="Genomic_DNA"/>
</dbReference>
<organism evidence="1 2">
    <name type="scientific">Goodfellowiella coeruleoviolacea</name>
    <dbReference type="NCBI Taxonomy" id="334858"/>
    <lineage>
        <taxon>Bacteria</taxon>
        <taxon>Bacillati</taxon>
        <taxon>Actinomycetota</taxon>
        <taxon>Actinomycetes</taxon>
        <taxon>Pseudonocardiales</taxon>
        <taxon>Pseudonocardiaceae</taxon>
        <taxon>Goodfellowiella</taxon>
    </lineage>
</organism>
<dbReference type="Proteomes" id="UP001206128">
    <property type="component" value="Unassembled WGS sequence"/>
</dbReference>
<keyword evidence="1" id="KW-0238">DNA-binding</keyword>
<dbReference type="RefSeq" id="WP_253765711.1">
    <property type="nucleotide sequence ID" value="NZ_JAMTCK010000001.1"/>
</dbReference>
<dbReference type="GO" id="GO:0003677">
    <property type="term" value="F:DNA binding"/>
    <property type="evidence" value="ECO:0007669"/>
    <property type="project" value="UniProtKB-KW"/>
</dbReference>
<comment type="caution">
    <text evidence="1">The sequence shown here is derived from an EMBL/GenBank/DDBJ whole genome shotgun (WGS) entry which is preliminary data.</text>
</comment>
<dbReference type="SUPFAM" id="SSF82607">
    <property type="entry name" value="YbaB-like"/>
    <property type="match status" value="1"/>
</dbReference>
<dbReference type="InterPro" id="IPR036894">
    <property type="entry name" value="YbaB-like_sf"/>
</dbReference>
<keyword evidence="2" id="KW-1185">Reference proteome</keyword>
<evidence type="ECO:0000313" key="1">
    <source>
        <dbReference type="EMBL" id="MCP2163242.1"/>
    </source>
</evidence>
<name>A0AAE3G9J9_9PSEU</name>
<sequence length="115" mass="11894">MDPAQWLAGYENRLASAAEGARAASENLRQAGGSATSPRGEVTVTVNAAGALTDLTLTPAARTYGADHLARLILATARQAQQAASGRVSEIMREYLGEGPAFDQVSAHLSGEVGR</sequence>
<accession>A0AAE3G9J9</accession>
<proteinExistence type="predicted"/>
<dbReference type="AlphaFoldDB" id="A0AAE3G9J9"/>
<gene>
    <name evidence="1" type="ORF">LX83_000082</name>
</gene>
<dbReference type="InterPro" id="IPR004401">
    <property type="entry name" value="YbaB/EbfC"/>
</dbReference>
<dbReference type="Pfam" id="PF02575">
    <property type="entry name" value="YbaB_DNA_bd"/>
    <property type="match status" value="1"/>
</dbReference>
<protein>
    <submittedName>
        <fullName evidence="1">YbaB/EbfC DNA-binding family protein</fullName>
    </submittedName>
</protein>
<reference evidence="1" key="1">
    <citation type="submission" date="2022-06" db="EMBL/GenBank/DDBJ databases">
        <title>Genomic Encyclopedia of Archaeal and Bacterial Type Strains, Phase II (KMG-II): from individual species to whole genera.</title>
        <authorList>
            <person name="Goeker M."/>
        </authorList>
    </citation>
    <scope>NUCLEOTIDE SEQUENCE</scope>
    <source>
        <strain evidence="1">DSM 43935</strain>
    </source>
</reference>